<dbReference type="Proteomes" id="UP000053989">
    <property type="component" value="Unassembled WGS sequence"/>
</dbReference>
<dbReference type="InterPro" id="IPR038765">
    <property type="entry name" value="Papain-like_cys_pep_sf"/>
</dbReference>
<name>A0A0C3D6W9_9AGAM</name>
<evidence type="ECO:0000313" key="2">
    <source>
        <dbReference type="Proteomes" id="UP000053989"/>
    </source>
</evidence>
<gene>
    <name evidence="1" type="ORF">SCLCIDRAFT_132457</name>
</gene>
<organism evidence="1 2">
    <name type="scientific">Scleroderma citrinum Foug A</name>
    <dbReference type="NCBI Taxonomy" id="1036808"/>
    <lineage>
        <taxon>Eukaryota</taxon>
        <taxon>Fungi</taxon>
        <taxon>Dikarya</taxon>
        <taxon>Basidiomycota</taxon>
        <taxon>Agaricomycotina</taxon>
        <taxon>Agaricomycetes</taxon>
        <taxon>Agaricomycetidae</taxon>
        <taxon>Boletales</taxon>
        <taxon>Sclerodermatineae</taxon>
        <taxon>Sclerodermataceae</taxon>
        <taxon>Scleroderma</taxon>
    </lineage>
</organism>
<dbReference type="EMBL" id="KN822115">
    <property type="protein sequence ID" value="KIM56525.1"/>
    <property type="molecule type" value="Genomic_DNA"/>
</dbReference>
<proteinExistence type="predicted"/>
<dbReference type="HOGENOM" id="CLU_134582_0_0_1"/>
<protein>
    <recommendedName>
        <fullName evidence="3">Ubiquitin-like protease family profile domain-containing protein</fullName>
    </recommendedName>
</protein>
<reference evidence="2" key="2">
    <citation type="submission" date="2015-01" db="EMBL/GenBank/DDBJ databases">
        <title>Evolutionary Origins and Diversification of the Mycorrhizal Mutualists.</title>
        <authorList>
            <consortium name="DOE Joint Genome Institute"/>
            <consortium name="Mycorrhizal Genomics Consortium"/>
            <person name="Kohler A."/>
            <person name="Kuo A."/>
            <person name="Nagy L.G."/>
            <person name="Floudas D."/>
            <person name="Copeland A."/>
            <person name="Barry K.W."/>
            <person name="Cichocki N."/>
            <person name="Veneault-Fourrey C."/>
            <person name="LaButti K."/>
            <person name="Lindquist E.A."/>
            <person name="Lipzen A."/>
            <person name="Lundell T."/>
            <person name="Morin E."/>
            <person name="Murat C."/>
            <person name="Riley R."/>
            <person name="Ohm R."/>
            <person name="Sun H."/>
            <person name="Tunlid A."/>
            <person name="Henrissat B."/>
            <person name="Grigoriev I.V."/>
            <person name="Hibbett D.S."/>
            <person name="Martin F."/>
        </authorList>
    </citation>
    <scope>NUCLEOTIDE SEQUENCE [LARGE SCALE GENOMIC DNA]</scope>
    <source>
        <strain evidence="2">Foug A</strain>
    </source>
</reference>
<reference evidence="1 2" key="1">
    <citation type="submission" date="2014-04" db="EMBL/GenBank/DDBJ databases">
        <authorList>
            <consortium name="DOE Joint Genome Institute"/>
            <person name="Kuo A."/>
            <person name="Kohler A."/>
            <person name="Nagy L.G."/>
            <person name="Floudas D."/>
            <person name="Copeland A."/>
            <person name="Barry K.W."/>
            <person name="Cichocki N."/>
            <person name="Veneault-Fourrey C."/>
            <person name="LaButti K."/>
            <person name="Lindquist E.A."/>
            <person name="Lipzen A."/>
            <person name="Lundell T."/>
            <person name="Morin E."/>
            <person name="Murat C."/>
            <person name="Sun H."/>
            <person name="Tunlid A."/>
            <person name="Henrissat B."/>
            <person name="Grigoriev I.V."/>
            <person name="Hibbett D.S."/>
            <person name="Martin F."/>
            <person name="Nordberg H.P."/>
            <person name="Cantor M.N."/>
            <person name="Hua S.X."/>
        </authorList>
    </citation>
    <scope>NUCLEOTIDE SEQUENCE [LARGE SCALE GENOMIC DNA]</scope>
    <source>
        <strain evidence="1 2">Foug A</strain>
    </source>
</reference>
<dbReference type="InParanoid" id="A0A0C3D6W9"/>
<keyword evidence="2" id="KW-1185">Reference proteome</keyword>
<sequence length="133" mass="14480">NIEIHYDDLHCLIEPGHKVPGATMNAFGAALQELDETESSVDYAVLSSYLGVIVSQTSSETARPIYGSLEDHILAACTSASPQELLSHTRWIIPLCGGSLAHWVLGWANFSTREMGIFDSLPEAHSETWAQPV</sequence>
<dbReference type="STRING" id="1036808.A0A0C3D6W9"/>
<dbReference type="SUPFAM" id="SSF54001">
    <property type="entry name" value="Cysteine proteinases"/>
    <property type="match status" value="1"/>
</dbReference>
<evidence type="ECO:0000313" key="1">
    <source>
        <dbReference type="EMBL" id="KIM56525.1"/>
    </source>
</evidence>
<evidence type="ECO:0008006" key="3">
    <source>
        <dbReference type="Google" id="ProtNLM"/>
    </source>
</evidence>
<dbReference type="Gene3D" id="3.40.395.10">
    <property type="entry name" value="Adenoviral Proteinase, Chain A"/>
    <property type="match status" value="1"/>
</dbReference>
<feature type="non-terminal residue" evidence="1">
    <location>
        <position position="1"/>
    </location>
</feature>
<dbReference type="OrthoDB" id="2681837at2759"/>
<accession>A0A0C3D6W9</accession>
<dbReference type="AlphaFoldDB" id="A0A0C3D6W9"/>